<protein>
    <submittedName>
        <fullName evidence="2">GNAT family N-acetyltransferase</fullName>
    </submittedName>
</protein>
<dbReference type="Pfam" id="PF14268">
    <property type="entry name" value="YoaP"/>
    <property type="match status" value="1"/>
</dbReference>
<dbReference type="Gene3D" id="3.40.630.30">
    <property type="match status" value="1"/>
</dbReference>
<dbReference type="CDD" id="cd04301">
    <property type="entry name" value="NAT_SF"/>
    <property type="match status" value="1"/>
</dbReference>
<name>A0A2N3IDS7_9BACT</name>
<dbReference type="GO" id="GO:0016747">
    <property type="term" value="F:acyltransferase activity, transferring groups other than amino-acyl groups"/>
    <property type="evidence" value="ECO:0007669"/>
    <property type="project" value="InterPro"/>
</dbReference>
<dbReference type="EMBL" id="MVDE01000004">
    <property type="protein sequence ID" value="PKQ68504.1"/>
    <property type="molecule type" value="Genomic_DNA"/>
</dbReference>
<evidence type="ECO:0000313" key="2">
    <source>
        <dbReference type="EMBL" id="PKQ68504.1"/>
    </source>
</evidence>
<keyword evidence="3" id="KW-1185">Reference proteome</keyword>
<accession>A0A2N3IDS7</accession>
<dbReference type="Pfam" id="PF00583">
    <property type="entry name" value="Acetyltransf_1"/>
    <property type="match status" value="1"/>
</dbReference>
<dbReference type="RefSeq" id="WP_101308667.1">
    <property type="nucleotide sequence ID" value="NZ_MVDE01000004.1"/>
</dbReference>
<dbReference type="Proteomes" id="UP000233618">
    <property type="component" value="Unassembled WGS sequence"/>
</dbReference>
<evidence type="ECO:0000259" key="1">
    <source>
        <dbReference type="PROSITE" id="PS51186"/>
    </source>
</evidence>
<sequence length="265" mass="30393">MENIITLNQANIDKEHICCAISDKKCKDSYELKKNWLKKEFDNEYVFRRIDARAKVFIEYGPAEKGWVPIEAANYLLVNCFWVSGQYKGKGYGKELVRLALKDAESQGKNGLVTVVGTKKFHFMSDTKWLLKQGFETIEELPSGFSLLVKKINSRADNPKFKDSVKSNNIIDKNGLVVYYSNRCPFSEYHVRNSMVETANKRNLPLQIIKLDSMELAQTAPTPATIFSLFYNGKFITTDISVCMDSRFDKVMEKNNTKLTSKYVL</sequence>
<keyword evidence="2" id="KW-0808">Transferase</keyword>
<dbReference type="InterPro" id="IPR025685">
    <property type="entry name" value="YoaP-like_dom"/>
</dbReference>
<gene>
    <name evidence="2" type="ORF">BZG01_04645</name>
</gene>
<evidence type="ECO:0000313" key="3">
    <source>
        <dbReference type="Proteomes" id="UP000233618"/>
    </source>
</evidence>
<dbReference type="SUPFAM" id="SSF55729">
    <property type="entry name" value="Acyl-CoA N-acyltransferases (Nat)"/>
    <property type="match status" value="1"/>
</dbReference>
<dbReference type="InterPro" id="IPR000182">
    <property type="entry name" value="GNAT_dom"/>
</dbReference>
<proteinExistence type="predicted"/>
<dbReference type="PROSITE" id="PS51186">
    <property type="entry name" value="GNAT"/>
    <property type="match status" value="1"/>
</dbReference>
<dbReference type="InterPro" id="IPR016181">
    <property type="entry name" value="Acyl_CoA_acyltransferase"/>
</dbReference>
<feature type="domain" description="N-acetyltransferase" evidence="1">
    <location>
        <begin position="19"/>
        <end position="153"/>
    </location>
</feature>
<comment type="caution">
    <text evidence="2">The sequence shown here is derived from an EMBL/GenBank/DDBJ whole genome shotgun (WGS) entry which is preliminary data.</text>
</comment>
<organism evidence="2 3">
    <name type="scientific">Labilibaculum manganireducens</name>
    <dbReference type="NCBI Taxonomy" id="1940525"/>
    <lineage>
        <taxon>Bacteria</taxon>
        <taxon>Pseudomonadati</taxon>
        <taxon>Bacteroidota</taxon>
        <taxon>Bacteroidia</taxon>
        <taxon>Marinilabiliales</taxon>
        <taxon>Marinifilaceae</taxon>
        <taxon>Labilibaculum</taxon>
    </lineage>
</organism>
<dbReference type="AlphaFoldDB" id="A0A2N3IDS7"/>
<reference evidence="2 3" key="1">
    <citation type="journal article" date="2017" name="Front. Microbiol.">
        <title>Labilibaculum manganireducens gen. nov., sp. nov. and Labilibaculum filiforme sp. nov., Novel Bacteroidetes Isolated from Subsurface Sediments of the Baltic Sea.</title>
        <authorList>
            <person name="Vandieken V."/>
            <person name="Marshall I.P."/>
            <person name="Niemann H."/>
            <person name="Engelen B."/>
            <person name="Cypionka H."/>
        </authorList>
    </citation>
    <scope>NUCLEOTIDE SEQUENCE [LARGE SCALE GENOMIC DNA]</scope>
    <source>
        <strain evidence="2 3">59.10-2M</strain>
    </source>
</reference>